<sequence>MTSRTDDTKTVPITPALHRYLVSHTMAPSRVQQDLMDHTHALGTVAEMQIPHEQAAFLTLLTKLTAARTIIDIGTFTGYSALALALGSPPDGRVLTCDTSTEWTGIAQDAWKQAGVADRIELRLGPALETLRSLPHEPSFDLAFIDADKPSYRDYWEELLPRVRPGGVLLADNVLYSGDAANPDATGNAQAIRAFNAHVHNDPRVENVMLPIADGLTLTRKRDDEHLTMKACS</sequence>
<gene>
    <name evidence="4" type="ORF">JW592_13405</name>
</gene>
<keyword evidence="3" id="KW-0949">S-adenosyl-L-methionine</keyword>
<dbReference type="PROSITE" id="PS51682">
    <property type="entry name" value="SAM_OMT_I"/>
    <property type="match status" value="1"/>
</dbReference>
<dbReference type="EMBL" id="JAFFZN010000010">
    <property type="protein sequence ID" value="MBO8186449.1"/>
    <property type="molecule type" value="Genomic_DNA"/>
</dbReference>
<dbReference type="PANTHER" id="PTHR10509">
    <property type="entry name" value="O-METHYLTRANSFERASE-RELATED"/>
    <property type="match status" value="1"/>
</dbReference>
<keyword evidence="2" id="KW-0808">Transferase</keyword>
<dbReference type="GO" id="GO:0032259">
    <property type="term" value="P:methylation"/>
    <property type="evidence" value="ECO:0007669"/>
    <property type="project" value="UniProtKB-KW"/>
</dbReference>
<evidence type="ECO:0000256" key="2">
    <source>
        <dbReference type="ARBA" id="ARBA00022679"/>
    </source>
</evidence>
<dbReference type="CDD" id="cd02440">
    <property type="entry name" value="AdoMet_MTases"/>
    <property type="match status" value="1"/>
</dbReference>
<evidence type="ECO:0000256" key="3">
    <source>
        <dbReference type="ARBA" id="ARBA00022691"/>
    </source>
</evidence>
<evidence type="ECO:0000256" key="1">
    <source>
        <dbReference type="ARBA" id="ARBA00022603"/>
    </source>
</evidence>
<keyword evidence="1 4" id="KW-0489">Methyltransferase</keyword>
<dbReference type="InterPro" id="IPR050362">
    <property type="entry name" value="Cation-dep_OMT"/>
</dbReference>
<dbReference type="InterPro" id="IPR029063">
    <property type="entry name" value="SAM-dependent_MTases_sf"/>
</dbReference>
<name>A0ABS3WTL5_9ACTN</name>
<proteinExistence type="predicted"/>
<dbReference type="Pfam" id="PF01596">
    <property type="entry name" value="Methyltransf_3"/>
    <property type="match status" value="1"/>
</dbReference>
<evidence type="ECO:0000313" key="4">
    <source>
        <dbReference type="EMBL" id="MBO8186449.1"/>
    </source>
</evidence>
<protein>
    <submittedName>
        <fullName evidence="4">Class I SAM-dependent methyltransferase</fullName>
    </submittedName>
</protein>
<accession>A0ABS3WTL5</accession>
<organism evidence="4 5">
    <name type="scientific">Streptomyces spirodelae</name>
    <dbReference type="NCBI Taxonomy" id="2812904"/>
    <lineage>
        <taxon>Bacteria</taxon>
        <taxon>Bacillati</taxon>
        <taxon>Actinomycetota</taxon>
        <taxon>Actinomycetes</taxon>
        <taxon>Kitasatosporales</taxon>
        <taxon>Streptomycetaceae</taxon>
        <taxon>Streptomyces</taxon>
    </lineage>
</organism>
<reference evidence="4 5" key="1">
    <citation type="submission" date="2021-02" db="EMBL/GenBank/DDBJ databases">
        <title>Streptomyces spirodelae sp. nov., isolated from duckweed.</title>
        <authorList>
            <person name="Saimee Y."/>
            <person name="Duangmal K."/>
        </authorList>
    </citation>
    <scope>NUCLEOTIDE SEQUENCE [LARGE SCALE GENOMIC DNA]</scope>
    <source>
        <strain evidence="4 5">DW4-2</strain>
    </source>
</reference>
<dbReference type="GO" id="GO:0008168">
    <property type="term" value="F:methyltransferase activity"/>
    <property type="evidence" value="ECO:0007669"/>
    <property type="project" value="UniProtKB-KW"/>
</dbReference>
<dbReference type="Proteomes" id="UP001518976">
    <property type="component" value="Unassembled WGS sequence"/>
</dbReference>
<keyword evidence="5" id="KW-1185">Reference proteome</keyword>
<dbReference type="SUPFAM" id="SSF53335">
    <property type="entry name" value="S-adenosyl-L-methionine-dependent methyltransferases"/>
    <property type="match status" value="1"/>
</dbReference>
<dbReference type="InterPro" id="IPR002935">
    <property type="entry name" value="SAM_O-MeTrfase"/>
</dbReference>
<dbReference type="PANTHER" id="PTHR10509:SF14">
    <property type="entry name" value="CAFFEOYL-COA O-METHYLTRANSFERASE 3-RELATED"/>
    <property type="match status" value="1"/>
</dbReference>
<comment type="caution">
    <text evidence="4">The sequence shown here is derived from an EMBL/GenBank/DDBJ whole genome shotgun (WGS) entry which is preliminary data.</text>
</comment>
<evidence type="ECO:0000313" key="5">
    <source>
        <dbReference type="Proteomes" id="UP001518976"/>
    </source>
</evidence>
<dbReference type="Gene3D" id="3.40.50.150">
    <property type="entry name" value="Vaccinia Virus protein VP39"/>
    <property type="match status" value="1"/>
</dbReference>